<dbReference type="Proteomes" id="UP000187735">
    <property type="component" value="Chromosome"/>
</dbReference>
<evidence type="ECO:0000313" key="2">
    <source>
        <dbReference type="EMBL" id="APZ91865.1"/>
    </source>
</evidence>
<dbReference type="OrthoDB" id="211710at2"/>
<evidence type="ECO:0000256" key="1">
    <source>
        <dbReference type="SAM" id="SignalP"/>
    </source>
</evidence>
<accession>A0A1P8WCT2</accession>
<dbReference type="STRING" id="1891926.Fuma_01461"/>
<dbReference type="KEGG" id="fmr:Fuma_01461"/>
<dbReference type="RefSeq" id="WP_077023559.1">
    <property type="nucleotide sequence ID" value="NZ_CP017641.1"/>
</dbReference>
<keyword evidence="1" id="KW-0732">Signal</keyword>
<sequence precursor="true">MKSIIEYIRATVVVCACCLVLQAVADAQSSRSRQEKEDVLTDRELEMRLSKAEDALVSEYKDVAMKLYNQGDKEKSMAMLRRLKELNPRLEGLGDQIKQINEELMDENANEFDLDTKKPWESIGEVSEDKPFRIQSSGEFKMTFNATVTVDGLKPDKESKDYLPGAPLGCLLGVIVTDGKPGKPFPVKSQLEHTPKKGGTLFLKVNVPEGTRCLGRIKVKVSGYIQTSRR</sequence>
<organism evidence="2 3">
    <name type="scientific">Fuerstiella marisgermanici</name>
    <dbReference type="NCBI Taxonomy" id="1891926"/>
    <lineage>
        <taxon>Bacteria</taxon>
        <taxon>Pseudomonadati</taxon>
        <taxon>Planctomycetota</taxon>
        <taxon>Planctomycetia</taxon>
        <taxon>Planctomycetales</taxon>
        <taxon>Planctomycetaceae</taxon>
        <taxon>Fuerstiella</taxon>
    </lineage>
</organism>
<gene>
    <name evidence="2" type="ORF">Fuma_01461</name>
</gene>
<dbReference type="EMBL" id="CP017641">
    <property type="protein sequence ID" value="APZ91865.1"/>
    <property type="molecule type" value="Genomic_DNA"/>
</dbReference>
<reference evidence="2 3" key="1">
    <citation type="journal article" date="2016" name="Front. Microbiol.">
        <title>Fuerstia marisgermanicae gen. nov., sp. nov., an Unusual Member of the Phylum Planctomycetes from the German Wadden Sea.</title>
        <authorList>
            <person name="Kohn T."/>
            <person name="Heuer A."/>
            <person name="Jogler M."/>
            <person name="Vollmers J."/>
            <person name="Boedeker C."/>
            <person name="Bunk B."/>
            <person name="Rast P."/>
            <person name="Borchert D."/>
            <person name="Glockner I."/>
            <person name="Freese H.M."/>
            <person name="Klenk H.P."/>
            <person name="Overmann J."/>
            <person name="Kaster A.K."/>
            <person name="Rohde M."/>
            <person name="Wiegand S."/>
            <person name="Jogler C."/>
        </authorList>
    </citation>
    <scope>NUCLEOTIDE SEQUENCE [LARGE SCALE GENOMIC DNA]</scope>
    <source>
        <strain evidence="2 3">NH11</strain>
    </source>
</reference>
<dbReference type="Gene3D" id="2.60.120.430">
    <property type="entry name" value="Galactose-binding lectin"/>
    <property type="match status" value="1"/>
</dbReference>
<name>A0A1P8WCT2_9PLAN</name>
<proteinExistence type="predicted"/>
<keyword evidence="3" id="KW-1185">Reference proteome</keyword>
<dbReference type="AlphaFoldDB" id="A0A1P8WCT2"/>
<feature type="chain" id="PRO_5013270000" evidence="1">
    <location>
        <begin position="26"/>
        <end position="230"/>
    </location>
</feature>
<protein>
    <submittedName>
        <fullName evidence="2">Uncharacterized protein</fullName>
    </submittedName>
</protein>
<feature type="signal peptide" evidence="1">
    <location>
        <begin position="1"/>
        <end position="25"/>
    </location>
</feature>
<evidence type="ECO:0000313" key="3">
    <source>
        <dbReference type="Proteomes" id="UP000187735"/>
    </source>
</evidence>